<dbReference type="NCBIfam" id="TIGR00437">
    <property type="entry name" value="feoB"/>
    <property type="match status" value="1"/>
</dbReference>
<evidence type="ECO:0000256" key="7">
    <source>
        <dbReference type="ARBA" id="ARBA00022989"/>
    </source>
</evidence>
<dbReference type="CDD" id="cd01879">
    <property type="entry name" value="FeoB"/>
    <property type="match status" value="1"/>
</dbReference>
<comment type="caution">
    <text evidence="17">The sequence shown here is derived from an EMBL/GenBank/DDBJ whole genome shotgun (WGS) entry which is preliminary data.</text>
</comment>
<evidence type="ECO:0000313" key="17">
    <source>
        <dbReference type="EMBL" id="MBW3469556.1"/>
    </source>
</evidence>
<feature type="binding site" evidence="13">
    <location>
        <begin position="63"/>
        <end position="66"/>
    </location>
    <ligand>
        <name>GTP</name>
        <dbReference type="ChEBI" id="CHEBI:37565"/>
        <label>1</label>
    </ligand>
</feature>
<dbReference type="GO" id="GO:0046872">
    <property type="term" value="F:metal ion binding"/>
    <property type="evidence" value="ECO:0007669"/>
    <property type="project" value="UniProtKB-KW"/>
</dbReference>
<feature type="binding site" evidence="13">
    <location>
        <begin position="17"/>
        <end position="24"/>
    </location>
    <ligand>
        <name>GTP</name>
        <dbReference type="ChEBI" id="CHEBI:37565"/>
        <label>1</label>
    </ligand>
</feature>
<evidence type="ECO:0000256" key="10">
    <source>
        <dbReference type="ARBA" id="ARBA00023134"/>
    </source>
</evidence>
<dbReference type="GO" id="GO:0005886">
    <property type="term" value="C:plasma membrane"/>
    <property type="evidence" value="ECO:0007669"/>
    <property type="project" value="UniProtKB-SubCell"/>
</dbReference>
<dbReference type="InterPro" id="IPR030389">
    <property type="entry name" value="G_FEOB_dom"/>
</dbReference>
<feature type="domain" description="FeoB-type G" evidence="16">
    <location>
        <begin position="10"/>
        <end position="174"/>
    </location>
</feature>
<feature type="transmembrane region" description="Helical" evidence="15">
    <location>
        <begin position="283"/>
        <end position="303"/>
    </location>
</feature>
<dbReference type="GO" id="GO:0015093">
    <property type="term" value="F:ferrous iron transmembrane transporter activity"/>
    <property type="evidence" value="ECO:0007669"/>
    <property type="project" value="UniProtKB-UniRule"/>
</dbReference>
<keyword evidence="18" id="KW-1185">Reference proteome</keyword>
<dbReference type="Pfam" id="PF02421">
    <property type="entry name" value="FeoB_N"/>
    <property type="match status" value="1"/>
</dbReference>
<feature type="binding site" evidence="14">
    <location>
        <position position="28"/>
    </location>
    <ligand>
        <name>Mg(2+)</name>
        <dbReference type="ChEBI" id="CHEBI:18420"/>
        <label>2</label>
    </ligand>
</feature>
<keyword evidence="11 15" id="KW-0472">Membrane</keyword>
<comment type="subcellular location">
    <subcellularLocation>
        <location evidence="15">Cell inner membrane</location>
        <topology evidence="15">Multi-pass membrane protein</topology>
    </subcellularLocation>
    <subcellularLocation>
        <location evidence="1">Cell membrane</location>
        <topology evidence="1">Multi-pass membrane protein</topology>
    </subcellularLocation>
</comment>
<dbReference type="AlphaFoldDB" id="A0A951MCP2"/>
<dbReference type="PANTHER" id="PTHR43185:SF1">
    <property type="entry name" value="FE(2+) TRANSPORTER FEOB"/>
    <property type="match status" value="1"/>
</dbReference>
<evidence type="ECO:0000313" key="18">
    <source>
        <dbReference type="Proteomes" id="UP000727490"/>
    </source>
</evidence>
<reference evidence="17 18" key="1">
    <citation type="journal article" date="2020" name="Syst. Appl. Microbiol.">
        <title>Arthrospiribacter ruber gen. nov., sp. nov., a novel bacterium isolated from Arthrospira cultures.</title>
        <authorList>
            <person name="Waleron M."/>
            <person name="Misztak A."/>
            <person name="Waleron M.M."/>
            <person name="Furmaniak M."/>
            <person name="Mrozik A."/>
            <person name="Waleron K."/>
        </authorList>
    </citation>
    <scope>NUCLEOTIDE SEQUENCE [LARGE SCALE GENOMIC DNA]</scope>
    <source>
        <strain evidence="17 18">DPMB0001</strain>
    </source>
</reference>
<dbReference type="PROSITE" id="PS51711">
    <property type="entry name" value="G_FEOB"/>
    <property type="match status" value="1"/>
</dbReference>
<dbReference type="Pfam" id="PF07664">
    <property type="entry name" value="FeoB_C"/>
    <property type="match status" value="1"/>
</dbReference>
<evidence type="ECO:0000256" key="2">
    <source>
        <dbReference type="ARBA" id="ARBA00022448"/>
    </source>
</evidence>
<protein>
    <recommendedName>
        <fullName evidence="12 15">Ferrous iron transport protein B</fullName>
    </recommendedName>
</protein>
<feature type="transmembrane region" description="Helical" evidence="15">
    <location>
        <begin position="513"/>
        <end position="533"/>
    </location>
</feature>
<keyword evidence="7 15" id="KW-1133">Transmembrane helix</keyword>
<evidence type="ECO:0000256" key="12">
    <source>
        <dbReference type="NCBIfam" id="TIGR00437"/>
    </source>
</evidence>
<evidence type="ECO:0000256" key="14">
    <source>
        <dbReference type="PIRSR" id="PIRSR603373-2"/>
    </source>
</evidence>
<dbReference type="InterPro" id="IPR003373">
    <property type="entry name" value="Fe2_transport_prot-B"/>
</dbReference>
<keyword evidence="3" id="KW-1003">Cell membrane</keyword>
<evidence type="ECO:0000256" key="15">
    <source>
        <dbReference type="RuleBase" id="RU362098"/>
    </source>
</evidence>
<accession>A0A951MCP2</accession>
<keyword evidence="2 15" id="KW-0813">Transport</keyword>
<keyword evidence="14" id="KW-0460">Magnesium</keyword>
<dbReference type="InterPro" id="IPR011640">
    <property type="entry name" value="Fe2_transport_prot_B_C"/>
</dbReference>
<feature type="binding site" evidence="14">
    <location>
        <position position="31"/>
    </location>
    <ligand>
        <name>Mg(2+)</name>
        <dbReference type="ChEBI" id="CHEBI:18420"/>
        <label>2</label>
    </ligand>
</feature>
<proteinExistence type="inferred from homology"/>
<feature type="transmembrane region" description="Helical" evidence="15">
    <location>
        <begin position="686"/>
        <end position="706"/>
    </location>
</feature>
<dbReference type="EMBL" id="RPHB01000008">
    <property type="protein sequence ID" value="MBW3469556.1"/>
    <property type="molecule type" value="Genomic_DNA"/>
</dbReference>
<name>A0A951MCP2_9BACT</name>
<keyword evidence="5 15" id="KW-0812">Transmembrane</keyword>
<feature type="transmembrane region" description="Helical" evidence="15">
    <location>
        <begin position="343"/>
        <end position="363"/>
    </location>
</feature>
<dbReference type="InterPro" id="IPR011642">
    <property type="entry name" value="Gate_dom"/>
</dbReference>
<evidence type="ECO:0000256" key="5">
    <source>
        <dbReference type="ARBA" id="ARBA00022692"/>
    </source>
</evidence>
<dbReference type="GO" id="GO:0005525">
    <property type="term" value="F:GTP binding"/>
    <property type="evidence" value="ECO:0007669"/>
    <property type="project" value="UniProtKB-KW"/>
</dbReference>
<feature type="transmembrane region" description="Helical" evidence="15">
    <location>
        <begin position="651"/>
        <end position="674"/>
    </location>
</feature>
<keyword evidence="8 15" id="KW-0408">Iron</keyword>
<evidence type="ECO:0000256" key="3">
    <source>
        <dbReference type="ARBA" id="ARBA00022475"/>
    </source>
</evidence>
<feature type="binding site" evidence="13">
    <location>
        <begin position="42"/>
        <end position="46"/>
    </location>
    <ligand>
        <name>GTP</name>
        <dbReference type="ChEBI" id="CHEBI:37565"/>
        <label>1</label>
    </ligand>
</feature>
<sequence length="707" mass="78198">MASSSVIKKTQTIALIGNPNVGKSSVFNQLTGLNQKIGNYPGVTVDKTVGYLRDSSNELQLIDLPGTYSLYPKSEDELIAYRVLSESDGKLDAALVILDSCNLERGLLLATQVMDLGLPLALVLNMKDMAEKSGVKLRTHELYQALNVPLILTDARKSEGIQAVKSLLIQRTFNQVDPFISVENIIPEGLLKATMEYFNVTSPYKAFQLLVFAEEDNTLNVEDRSWLLNRRLEFGFDIHKAKLEEATIRNKKIKAILEKTVSKVDSGKGSFGNQMDKVVLHPVLGYGIFLGIMLLIFQAIFAWAEVPMDWIDEGFAGLAAWITQTLPEGVFTDFLAEGLVPGIGGIVIFIPQIAMLFGFLAFLEDTGYLSRVVFLMDRFMRPFGLHGKSVVPLISGMACAIPAVMATRTISNNKERLITILVAPWMSCSARLPIYIIIIGLIIPSQTILGVNAQALALLGMYLLGTVATLLGAFLLNLVFTQKQKSYLLTEMPVYRFPRWKAVLMTMYGKSKVFVLEAGKVILAISIILWVLASYGPPSTMNSLYEEEENLLSNTQSVEEIAEIEELFASKKLEASYMGIMGKAIEPVIRPLGYDWKIGIALITSFAAREVFVGTIATIYSIGGDVDNELTIREKLAQEKRPDTGEKVYNLATGLSLMIFYAFAMQCMSTLAVVKRETKSWKWPILQTLVMTGVAYLAALITYQTLV</sequence>
<comment type="similarity">
    <text evidence="15">Belongs to the TRAFAC class TrmE-Era-EngA-EngB-Septin-like GTPase superfamily. FeoB GTPase (TC 9.A.8) family.</text>
</comment>
<evidence type="ECO:0000256" key="11">
    <source>
        <dbReference type="ARBA" id="ARBA00023136"/>
    </source>
</evidence>
<keyword evidence="4 15" id="KW-0410">Iron transport</keyword>
<feature type="transmembrane region" description="Helical" evidence="15">
    <location>
        <begin position="383"/>
        <end position="405"/>
    </location>
</feature>
<evidence type="ECO:0000256" key="13">
    <source>
        <dbReference type="PIRSR" id="PIRSR603373-1"/>
    </source>
</evidence>
<dbReference type="Proteomes" id="UP000727490">
    <property type="component" value="Unassembled WGS sequence"/>
</dbReference>
<keyword evidence="10 13" id="KW-0342">GTP-binding</keyword>
<keyword evidence="14" id="KW-0479">Metal-binding</keyword>
<comment type="function">
    <text evidence="15">Probable transporter of a GTP-driven Fe(2+) uptake system.</text>
</comment>
<evidence type="ECO:0000256" key="4">
    <source>
        <dbReference type="ARBA" id="ARBA00022496"/>
    </source>
</evidence>
<feature type="transmembrane region" description="Helical" evidence="15">
    <location>
        <begin position="417"/>
        <end position="443"/>
    </location>
</feature>
<feature type="binding site" evidence="13">
    <location>
        <begin position="125"/>
        <end position="128"/>
    </location>
    <ligand>
        <name>GTP</name>
        <dbReference type="ChEBI" id="CHEBI:37565"/>
        <label>1</label>
    </ligand>
</feature>
<keyword evidence="9" id="KW-0406">Ion transport</keyword>
<evidence type="ECO:0000256" key="9">
    <source>
        <dbReference type="ARBA" id="ARBA00023065"/>
    </source>
</evidence>
<evidence type="ECO:0000256" key="6">
    <source>
        <dbReference type="ARBA" id="ARBA00022741"/>
    </source>
</evidence>
<evidence type="ECO:0000256" key="1">
    <source>
        <dbReference type="ARBA" id="ARBA00004651"/>
    </source>
</evidence>
<dbReference type="RefSeq" id="WP_219292745.1">
    <property type="nucleotide sequence ID" value="NZ_RPHB01000008.1"/>
</dbReference>
<keyword evidence="6 13" id="KW-0547">Nucleotide-binding</keyword>
<dbReference type="Pfam" id="PF07670">
    <property type="entry name" value="Gate"/>
    <property type="match status" value="2"/>
</dbReference>
<organism evidence="17 18">
    <name type="scientific">Arthrospiribacter ruber</name>
    <dbReference type="NCBI Taxonomy" id="2487934"/>
    <lineage>
        <taxon>Bacteria</taxon>
        <taxon>Pseudomonadati</taxon>
        <taxon>Bacteroidota</taxon>
        <taxon>Cytophagia</taxon>
        <taxon>Cytophagales</taxon>
        <taxon>Cyclobacteriaceae</taxon>
        <taxon>Arthrospiribacter</taxon>
    </lineage>
</organism>
<evidence type="ECO:0000259" key="16">
    <source>
        <dbReference type="PROSITE" id="PS51711"/>
    </source>
</evidence>
<dbReference type="PANTHER" id="PTHR43185">
    <property type="entry name" value="FERROUS IRON TRANSPORT PROTEIN B"/>
    <property type="match status" value="1"/>
</dbReference>
<gene>
    <name evidence="17" type="primary">feoB</name>
    <name evidence="17" type="ORF">EGN73_17290</name>
</gene>
<feature type="binding site" evidence="14">
    <location>
        <position position="32"/>
    </location>
    <ligand>
        <name>Mg(2+)</name>
        <dbReference type="ChEBI" id="CHEBI:18420"/>
        <label>2</label>
    </ligand>
</feature>
<dbReference type="InterPro" id="IPR050860">
    <property type="entry name" value="FeoB_GTPase"/>
</dbReference>
<feature type="transmembrane region" description="Helical" evidence="15">
    <location>
        <begin position="455"/>
        <end position="480"/>
    </location>
</feature>
<evidence type="ECO:0000256" key="8">
    <source>
        <dbReference type="ARBA" id="ARBA00023004"/>
    </source>
</evidence>